<dbReference type="EMBL" id="CP009110">
    <property type="protein sequence ID" value="AIJ25725.1"/>
    <property type="molecule type" value="Genomic_DNA"/>
</dbReference>
<name>A0A076N4J9_AMYME</name>
<dbReference type="PATRIC" id="fig|1068978.7.peg.6053"/>
<evidence type="ECO:0000313" key="1">
    <source>
        <dbReference type="EMBL" id="AIJ25725.1"/>
    </source>
</evidence>
<gene>
    <name evidence="1" type="ORF">AMETH_5633</name>
</gene>
<dbReference type="OrthoDB" id="3626248at2"/>
<dbReference type="Proteomes" id="UP000062973">
    <property type="component" value="Chromosome"/>
</dbReference>
<sequence length="129" mass="13680">MDVSRNSEVAASCGGLAEQAQLATRGLYHRASGVGGETGIDGAAEIYQVLGSLKLLSQNVARSLPELGTWLERQLWLGNLDVPGDQGRYETLITSVFDATAALARAQEVTVRLCQELATAQAAAKELSY</sequence>
<proteinExistence type="predicted"/>
<accession>A0A076N4J9</accession>
<dbReference type="RefSeq" id="WP_017984565.1">
    <property type="nucleotide sequence ID" value="NZ_AQUL01000001.1"/>
</dbReference>
<dbReference type="STRING" id="1068978.AMETH_5633"/>
<dbReference type="eggNOG" id="ENOG5031VAK">
    <property type="taxonomic scope" value="Bacteria"/>
</dbReference>
<protein>
    <submittedName>
        <fullName evidence="1">Uncharacterized protein</fullName>
    </submittedName>
</protein>
<organism evidence="1 2">
    <name type="scientific">Amycolatopsis methanolica 239</name>
    <dbReference type="NCBI Taxonomy" id="1068978"/>
    <lineage>
        <taxon>Bacteria</taxon>
        <taxon>Bacillati</taxon>
        <taxon>Actinomycetota</taxon>
        <taxon>Actinomycetes</taxon>
        <taxon>Pseudonocardiales</taxon>
        <taxon>Pseudonocardiaceae</taxon>
        <taxon>Amycolatopsis</taxon>
        <taxon>Amycolatopsis methanolica group</taxon>
    </lineage>
</organism>
<keyword evidence="2" id="KW-1185">Reference proteome</keyword>
<dbReference type="AlphaFoldDB" id="A0A076N4J9"/>
<evidence type="ECO:0000313" key="2">
    <source>
        <dbReference type="Proteomes" id="UP000062973"/>
    </source>
</evidence>
<reference evidence="1 2" key="1">
    <citation type="submission" date="2014-07" db="EMBL/GenBank/DDBJ databases">
        <title>Whole Genome Sequence of the Amycolatopsis methanolica 239.</title>
        <authorList>
            <person name="Tang B."/>
        </authorList>
    </citation>
    <scope>NUCLEOTIDE SEQUENCE [LARGE SCALE GENOMIC DNA]</scope>
    <source>
        <strain evidence="1 2">239</strain>
    </source>
</reference>
<dbReference type="KEGG" id="amq:AMETH_5633"/>
<dbReference type="HOGENOM" id="CLU_1936609_0_0_11"/>